<dbReference type="EMBL" id="JAVFWL010000001">
    <property type="protein sequence ID" value="KAK6729725.1"/>
    <property type="molecule type" value="Genomic_DNA"/>
</dbReference>
<dbReference type="InterPro" id="IPR011032">
    <property type="entry name" value="GroES-like_sf"/>
</dbReference>
<accession>A0ABR1BWB6</accession>
<dbReference type="SUPFAM" id="SSF50129">
    <property type="entry name" value="GroES-like"/>
    <property type="match status" value="1"/>
</dbReference>
<gene>
    <name evidence="1" type="primary">Necator_chrI.g2777</name>
    <name evidence="1" type="ORF">RB195_006649</name>
</gene>
<protein>
    <submittedName>
        <fullName evidence="1">Uncharacterized protein</fullName>
    </submittedName>
</protein>
<dbReference type="Proteomes" id="UP001303046">
    <property type="component" value="Unassembled WGS sequence"/>
</dbReference>
<organism evidence="1 2">
    <name type="scientific">Necator americanus</name>
    <name type="common">Human hookworm</name>
    <dbReference type="NCBI Taxonomy" id="51031"/>
    <lineage>
        <taxon>Eukaryota</taxon>
        <taxon>Metazoa</taxon>
        <taxon>Ecdysozoa</taxon>
        <taxon>Nematoda</taxon>
        <taxon>Chromadorea</taxon>
        <taxon>Rhabditida</taxon>
        <taxon>Rhabditina</taxon>
        <taxon>Rhabditomorpha</taxon>
        <taxon>Strongyloidea</taxon>
        <taxon>Ancylostomatidae</taxon>
        <taxon>Bunostominae</taxon>
        <taxon>Necator</taxon>
    </lineage>
</organism>
<keyword evidence="2" id="KW-1185">Reference proteome</keyword>
<evidence type="ECO:0000313" key="1">
    <source>
        <dbReference type="EMBL" id="KAK6729725.1"/>
    </source>
</evidence>
<proteinExistence type="predicted"/>
<name>A0ABR1BWB6_NECAM</name>
<evidence type="ECO:0000313" key="2">
    <source>
        <dbReference type="Proteomes" id="UP001303046"/>
    </source>
</evidence>
<reference evidence="1 2" key="1">
    <citation type="submission" date="2023-08" db="EMBL/GenBank/DDBJ databases">
        <title>A Necator americanus chromosomal reference genome.</title>
        <authorList>
            <person name="Ilik V."/>
            <person name="Petrzelkova K.J."/>
            <person name="Pardy F."/>
            <person name="Fuh T."/>
            <person name="Niatou-Singa F.S."/>
            <person name="Gouil Q."/>
            <person name="Baker L."/>
            <person name="Ritchie M.E."/>
            <person name="Jex A.R."/>
            <person name="Gazzola D."/>
            <person name="Li H."/>
            <person name="Toshio Fujiwara R."/>
            <person name="Zhan B."/>
            <person name="Aroian R.V."/>
            <person name="Pafco B."/>
            <person name="Schwarz E.M."/>
        </authorList>
    </citation>
    <scope>NUCLEOTIDE SEQUENCE [LARGE SCALE GENOMIC DNA]</scope>
    <source>
        <strain evidence="1 2">Aroian</strain>
        <tissue evidence="1">Whole animal</tissue>
    </source>
</reference>
<comment type="caution">
    <text evidence="1">The sequence shown here is derived from an EMBL/GenBank/DDBJ whole genome shotgun (WGS) entry which is preliminary data.</text>
</comment>
<dbReference type="Gene3D" id="3.90.180.10">
    <property type="entry name" value="Medium-chain alcohol dehydrogenases, catalytic domain"/>
    <property type="match status" value="1"/>
</dbReference>
<sequence length="98" mass="11262">MTILSVVYGFATLPYPRTRNRRFLSNLLCFSAKARVFPVSVLLTRWMFITRACRCIAGRTSQMRAWQVQSPAEPLQLQTVPLPVLTKPNQILIKVKVR</sequence>